<evidence type="ECO:0000313" key="1">
    <source>
        <dbReference type="EMBL" id="CAB1459442.1"/>
    </source>
</evidence>
<protein>
    <submittedName>
        <fullName evidence="1">Uncharacterized protein</fullName>
    </submittedName>
</protein>
<evidence type="ECO:0000313" key="2">
    <source>
        <dbReference type="Proteomes" id="UP001153269"/>
    </source>
</evidence>
<dbReference type="AlphaFoldDB" id="A0A9N7VUC1"/>
<organism evidence="1 2">
    <name type="scientific">Pleuronectes platessa</name>
    <name type="common">European plaice</name>
    <dbReference type="NCBI Taxonomy" id="8262"/>
    <lineage>
        <taxon>Eukaryota</taxon>
        <taxon>Metazoa</taxon>
        <taxon>Chordata</taxon>
        <taxon>Craniata</taxon>
        <taxon>Vertebrata</taxon>
        <taxon>Euteleostomi</taxon>
        <taxon>Actinopterygii</taxon>
        <taxon>Neopterygii</taxon>
        <taxon>Teleostei</taxon>
        <taxon>Neoteleostei</taxon>
        <taxon>Acanthomorphata</taxon>
        <taxon>Carangaria</taxon>
        <taxon>Pleuronectiformes</taxon>
        <taxon>Pleuronectoidei</taxon>
        <taxon>Pleuronectidae</taxon>
        <taxon>Pleuronectes</taxon>
    </lineage>
</organism>
<accession>A0A9N7VUC1</accession>
<proteinExistence type="predicted"/>
<dbReference type="Proteomes" id="UP001153269">
    <property type="component" value="Unassembled WGS sequence"/>
</dbReference>
<keyword evidence="2" id="KW-1185">Reference proteome</keyword>
<comment type="caution">
    <text evidence="1">The sequence shown here is derived from an EMBL/GenBank/DDBJ whole genome shotgun (WGS) entry which is preliminary data.</text>
</comment>
<dbReference type="EMBL" id="CADEAL010004432">
    <property type="protein sequence ID" value="CAB1459442.1"/>
    <property type="molecule type" value="Genomic_DNA"/>
</dbReference>
<sequence>MLCIMLLLGYSRGDLQQTLTVVLANPKDLRWKPQCVGPPSNPVAGKRGDMNYGDLVKEYHKELVQEEERK</sequence>
<gene>
    <name evidence="1" type="ORF">PLEPLA_LOCUS47279</name>
</gene>
<name>A0A9N7VUC1_PLEPL</name>
<reference evidence="1" key="1">
    <citation type="submission" date="2020-03" db="EMBL/GenBank/DDBJ databases">
        <authorList>
            <person name="Weist P."/>
        </authorList>
    </citation>
    <scope>NUCLEOTIDE SEQUENCE</scope>
</reference>